<feature type="transmembrane region" description="Helical" evidence="1">
    <location>
        <begin position="24"/>
        <end position="45"/>
    </location>
</feature>
<dbReference type="EMBL" id="CP118246">
    <property type="protein sequence ID" value="WDR02535.1"/>
    <property type="molecule type" value="Genomic_DNA"/>
</dbReference>
<dbReference type="InterPro" id="IPR052155">
    <property type="entry name" value="Biofilm_reg_signaling"/>
</dbReference>
<proteinExistence type="predicted"/>
<dbReference type="Pfam" id="PF00990">
    <property type="entry name" value="GGDEF"/>
    <property type="match status" value="1"/>
</dbReference>
<dbReference type="InterPro" id="IPR000160">
    <property type="entry name" value="GGDEF_dom"/>
</dbReference>
<evidence type="ECO:0000259" key="2">
    <source>
        <dbReference type="PROSITE" id="PS50887"/>
    </source>
</evidence>
<accession>A0ABY7YNR2</accession>
<dbReference type="Proteomes" id="UP001220530">
    <property type="component" value="Chromosome"/>
</dbReference>
<gene>
    <name evidence="3" type="ORF">PSQ19_18420</name>
</gene>
<name>A0ABY7YNR2_9HYPH</name>
<dbReference type="EC" id="2.7.7.65" evidence="3"/>
<dbReference type="SMART" id="SM00267">
    <property type="entry name" value="GGDEF"/>
    <property type="match status" value="1"/>
</dbReference>
<dbReference type="InterPro" id="IPR043128">
    <property type="entry name" value="Rev_trsase/Diguanyl_cyclase"/>
</dbReference>
<reference evidence="3 4" key="1">
    <citation type="submission" date="2023-02" db="EMBL/GenBank/DDBJ databases">
        <title>Devosia algicola sp. nov., isolated from the phycosphere of marine algae.</title>
        <authorList>
            <person name="Kim J.M."/>
            <person name="Lee J.K."/>
            <person name="Choi B.J."/>
            <person name="Bayburt H."/>
            <person name="Jeon C.O."/>
        </authorList>
    </citation>
    <scope>NUCLEOTIDE SEQUENCE [LARGE SCALE GENOMIC DNA]</scope>
    <source>
        <strain evidence="3 4">G20-9</strain>
    </source>
</reference>
<evidence type="ECO:0000313" key="3">
    <source>
        <dbReference type="EMBL" id="WDR02535.1"/>
    </source>
</evidence>
<keyword evidence="3" id="KW-0548">Nucleotidyltransferase</keyword>
<organism evidence="3 4">
    <name type="scientific">Devosia algicola</name>
    <dbReference type="NCBI Taxonomy" id="3026418"/>
    <lineage>
        <taxon>Bacteria</taxon>
        <taxon>Pseudomonadati</taxon>
        <taxon>Pseudomonadota</taxon>
        <taxon>Alphaproteobacteria</taxon>
        <taxon>Hyphomicrobiales</taxon>
        <taxon>Devosiaceae</taxon>
        <taxon>Devosia</taxon>
    </lineage>
</organism>
<protein>
    <submittedName>
        <fullName evidence="3">Diguanylate cyclase</fullName>
        <ecNumber evidence="3">2.7.7.65</ecNumber>
    </submittedName>
</protein>
<dbReference type="Gene3D" id="3.30.450.20">
    <property type="entry name" value="PAS domain"/>
    <property type="match status" value="1"/>
</dbReference>
<dbReference type="PANTHER" id="PTHR44757">
    <property type="entry name" value="DIGUANYLATE CYCLASE DGCP"/>
    <property type="match status" value="1"/>
</dbReference>
<evidence type="ECO:0000256" key="1">
    <source>
        <dbReference type="SAM" id="Phobius"/>
    </source>
</evidence>
<dbReference type="NCBIfam" id="TIGR00254">
    <property type="entry name" value="GGDEF"/>
    <property type="match status" value="1"/>
</dbReference>
<dbReference type="InterPro" id="IPR035965">
    <property type="entry name" value="PAS-like_dom_sf"/>
</dbReference>
<keyword evidence="1" id="KW-0472">Membrane</keyword>
<feature type="domain" description="GGDEF" evidence="2">
    <location>
        <begin position="220"/>
        <end position="347"/>
    </location>
</feature>
<dbReference type="RefSeq" id="WP_282218938.1">
    <property type="nucleotide sequence ID" value="NZ_CP118246.1"/>
</dbReference>
<keyword evidence="4" id="KW-1185">Reference proteome</keyword>
<dbReference type="Gene3D" id="3.30.70.270">
    <property type="match status" value="1"/>
</dbReference>
<keyword evidence="1" id="KW-0812">Transmembrane</keyword>
<dbReference type="GO" id="GO:0052621">
    <property type="term" value="F:diguanylate cyclase activity"/>
    <property type="evidence" value="ECO:0007669"/>
    <property type="project" value="UniProtKB-EC"/>
</dbReference>
<evidence type="ECO:0000313" key="4">
    <source>
        <dbReference type="Proteomes" id="UP001220530"/>
    </source>
</evidence>
<dbReference type="InterPro" id="IPR029787">
    <property type="entry name" value="Nucleotide_cyclase"/>
</dbReference>
<keyword evidence="3" id="KW-0808">Transferase</keyword>
<dbReference type="CDD" id="cd01949">
    <property type="entry name" value="GGDEF"/>
    <property type="match status" value="1"/>
</dbReference>
<dbReference type="SUPFAM" id="SSF55785">
    <property type="entry name" value="PYP-like sensor domain (PAS domain)"/>
    <property type="match status" value="1"/>
</dbReference>
<dbReference type="PROSITE" id="PS50887">
    <property type="entry name" value="GGDEF"/>
    <property type="match status" value="1"/>
</dbReference>
<keyword evidence="1" id="KW-1133">Transmembrane helix</keyword>
<dbReference type="Pfam" id="PF12860">
    <property type="entry name" value="PAS_7"/>
    <property type="match status" value="1"/>
</dbReference>
<dbReference type="PANTHER" id="PTHR44757:SF2">
    <property type="entry name" value="BIOFILM ARCHITECTURE MAINTENANCE PROTEIN MBAA"/>
    <property type="match status" value="1"/>
</dbReference>
<dbReference type="SUPFAM" id="SSF55073">
    <property type="entry name" value="Nucleotide cyclase"/>
    <property type="match status" value="1"/>
</dbReference>
<sequence>MDANAWNSSRLNREREQLFGLQKVFAWVATGLIACGFVFVVLLLLNNRALTRTHEQLRRKDRALQTQYNWFEAAVNNMSQGLCLTDGDRRLLVSNKQFLNLFSLYEGANWQGQALEKILPASMLPVAVDVSTADPLGVYVAETPYRRTHRLDDGTVLFVSHEPMASGGWVSTFEDITERQNAQDRIAHMAHHDGLTGLPNRLLFWQHTENALHELRDAGNPFAVLYLDVDRFKEVNDTLGHPTGDALLRAIADRLASTVTSPDVIARLSGDEFAILHLPGSELFSSTQALAERVLKAISRPYLVGHTEIQITTSIGIAFGPQDGSDSDELIKKADLALYRAKEPGRQ</sequence>